<gene>
    <name evidence="2" type="ORF">BBF96_04895</name>
</gene>
<protein>
    <recommendedName>
        <fullName evidence="1">DUF2202 domain-containing protein</fullName>
    </recommendedName>
</protein>
<dbReference type="AlphaFoldDB" id="A0A3S9SWV8"/>
<organism evidence="2 3">
    <name type="scientific">Anoxybacter fermentans</name>
    <dbReference type="NCBI Taxonomy" id="1323375"/>
    <lineage>
        <taxon>Bacteria</taxon>
        <taxon>Bacillati</taxon>
        <taxon>Bacillota</taxon>
        <taxon>Clostridia</taxon>
        <taxon>Halanaerobiales</taxon>
        <taxon>Anoxybacter</taxon>
    </lineage>
</organism>
<evidence type="ECO:0000313" key="2">
    <source>
        <dbReference type="EMBL" id="AZR72789.1"/>
    </source>
</evidence>
<dbReference type="EMBL" id="CP016379">
    <property type="protein sequence ID" value="AZR72789.1"/>
    <property type="molecule type" value="Genomic_DNA"/>
</dbReference>
<reference evidence="2 3" key="1">
    <citation type="submission" date="2016-07" db="EMBL/GenBank/DDBJ databases">
        <title>Genome and transcriptome analysis of iron-reducing fermentative bacteria Anoxybacter fermentans.</title>
        <authorList>
            <person name="Zeng X."/>
            <person name="Shao Z."/>
        </authorList>
    </citation>
    <scope>NUCLEOTIDE SEQUENCE [LARGE SCALE GENOMIC DNA]</scope>
    <source>
        <strain evidence="2 3">DY22613</strain>
    </source>
</reference>
<dbReference type="KEGG" id="aft:BBF96_04895"/>
<dbReference type="OrthoDB" id="9801086at2"/>
<name>A0A3S9SWV8_9FIRM</name>
<dbReference type="Gene3D" id="1.20.1260.10">
    <property type="match status" value="1"/>
</dbReference>
<keyword evidence="3" id="KW-1185">Reference proteome</keyword>
<proteinExistence type="predicted"/>
<evidence type="ECO:0000313" key="3">
    <source>
        <dbReference type="Proteomes" id="UP000267250"/>
    </source>
</evidence>
<accession>A0A3S9SWV8</accession>
<feature type="domain" description="DUF2202" evidence="1">
    <location>
        <begin position="49"/>
        <end position="110"/>
    </location>
</feature>
<evidence type="ECO:0000259" key="1">
    <source>
        <dbReference type="Pfam" id="PF09968"/>
    </source>
</evidence>
<dbReference type="Proteomes" id="UP000267250">
    <property type="component" value="Chromosome"/>
</dbReference>
<dbReference type="InterPro" id="IPR019243">
    <property type="entry name" value="DUF2202"/>
</dbReference>
<dbReference type="RefSeq" id="WP_127016123.1">
    <property type="nucleotide sequence ID" value="NZ_CP016379.1"/>
</dbReference>
<dbReference type="Pfam" id="PF09968">
    <property type="entry name" value="DUF2202"/>
    <property type="match status" value="1"/>
</dbReference>
<dbReference type="InterPro" id="IPR012347">
    <property type="entry name" value="Ferritin-like"/>
</dbReference>
<sequence>MNKKIILLIFIYLFTFNMVLIAGNKDLNLSSAIDNVISSIAKRSLSESERDGIILMREEEKLTRDVYLKLYEKWSLNIFQNIAKSEITHMGAVALLINRYELEDPVKEDVIT</sequence>